<evidence type="ECO:0000256" key="3">
    <source>
        <dbReference type="ARBA" id="ARBA00022676"/>
    </source>
</evidence>
<dbReference type="AlphaFoldDB" id="A0A852WRZ3"/>
<keyword evidence="4 7" id="KW-0808">Transferase</keyword>
<organism evidence="7 8">
    <name type="scientific">Agromyces hippuratus</name>
    <dbReference type="NCBI Taxonomy" id="286438"/>
    <lineage>
        <taxon>Bacteria</taxon>
        <taxon>Bacillati</taxon>
        <taxon>Actinomycetota</taxon>
        <taxon>Actinomycetes</taxon>
        <taxon>Micrococcales</taxon>
        <taxon>Microbacteriaceae</taxon>
        <taxon>Agromyces</taxon>
    </lineage>
</organism>
<evidence type="ECO:0000256" key="1">
    <source>
        <dbReference type="ARBA" id="ARBA00004776"/>
    </source>
</evidence>
<proteinExistence type="inferred from homology"/>
<dbReference type="Pfam" id="PF17994">
    <property type="entry name" value="Glft2_N"/>
    <property type="match status" value="1"/>
</dbReference>
<keyword evidence="8" id="KW-1185">Reference proteome</keyword>
<evidence type="ECO:0000256" key="2">
    <source>
        <dbReference type="ARBA" id="ARBA00006739"/>
    </source>
</evidence>
<protein>
    <submittedName>
        <fullName evidence="7">Galactofuranosylgalactofuranosylrhamnosyl-N-acetylglucosaminyl-diphospho-decaprenol beta-1,5/1,6-galactofuranosyltransferase</fullName>
        <ecNumber evidence="7">2.4.1.288</ecNumber>
    </submittedName>
</protein>
<feature type="domain" description="Galactofuranosyltransferase-2 C-terminal" evidence="6">
    <location>
        <begin position="433"/>
        <end position="627"/>
    </location>
</feature>
<comment type="caution">
    <text evidence="7">The sequence shown here is derived from an EMBL/GenBank/DDBJ whole genome shotgun (WGS) entry which is preliminary data.</text>
</comment>
<feature type="domain" description="Galactofuranosyltransferase GlfT2 N-terminal" evidence="5">
    <location>
        <begin position="8"/>
        <end position="154"/>
    </location>
</feature>
<comment type="similarity">
    <text evidence="2">Belongs to the glycosyltransferase 2 family.</text>
</comment>
<accession>A0A852WRZ3</accession>
<dbReference type="SUPFAM" id="SSF53448">
    <property type="entry name" value="Nucleotide-diphospho-sugar transferases"/>
    <property type="match status" value="1"/>
</dbReference>
<keyword evidence="3 7" id="KW-0328">Glycosyltransferase</keyword>
<evidence type="ECO:0000256" key="4">
    <source>
        <dbReference type="ARBA" id="ARBA00022679"/>
    </source>
</evidence>
<name>A0A852WRZ3_9MICO</name>
<dbReference type="Gene3D" id="3.90.550.60">
    <property type="match status" value="1"/>
</dbReference>
<dbReference type="PANTHER" id="PTHR43179:SF12">
    <property type="entry name" value="GALACTOFURANOSYLTRANSFERASE GLFT2"/>
    <property type="match status" value="1"/>
</dbReference>
<dbReference type="GO" id="GO:0016757">
    <property type="term" value="F:glycosyltransferase activity"/>
    <property type="evidence" value="ECO:0007669"/>
    <property type="project" value="UniProtKB-KW"/>
</dbReference>
<evidence type="ECO:0000259" key="6">
    <source>
        <dbReference type="Pfam" id="PF19320"/>
    </source>
</evidence>
<evidence type="ECO:0000259" key="5">
    <source>
        <dbReference type="Pfam" id="PF17994"/>
    </source>
</evidence>
<gene>
    <name evidence="7" type="ORF">BJY17_001264</name>
</gene>
<evidence type="ECO:0000313" key="8">
    <source>
        <dbReference type="Proteomes" id="UP000549066"/>
    </source>
</evidence>
<comment type="pathway">
    <text evidence="1">Cell wall biogenesis; cell wall polysaccharide biosynthesis.</text>
</comment>
<sequence length="633" mass="70899">MTPHPVVLQRVIFPEHGDPQALPLYLDTASGTGTRKSSHSGLAWLRGRRGVELPAFESVSLAAYFNAFPASYWARWTTLTGTRLRIETEGAGRIIVFRSNARGVIQRLDGVEVDGPATTEFELPFNSYLDGGWLWFDLIAADRPLSVVQADWLALDGESVDSGGTATVSITTLNRGDYCTKLLAEIGGDADTMALIDRVQVVDQGSERIVENPGYALATQRLGERLRVIEQANLGGSGGFSRGMLETVEAGESDYVILLDDDVEIEPESLRRAIVFANHCVSPTIVGGHMFDMYDKSKLHAYAEGVEPQTFNWGALTPSRHDLAESNLRQTPWLHRRFDVDYNGWWMSLIPVSIIKEIGLSIPVFIKWDDAEYSLRARDHGYATVSLPGAAVWHVSWVDKDDSHDWQAFFHARNRLVAALLHSPARNGGKLWRENFALDVKNLFTMDYYTVAMRHAALRNVFEGPAQLHTDMVDRLPRVRALGADFRESTLIRDSSRLPLLPARAVEVTPGRADPRPRGPRLLTWSLRTAWRHAFSRPAADAGVRPAAHLPYQDARWFEVPNHDSVLISNAEGSGVTWHVRDPKLFRRYLRDSLRLNLRSRRQWSTLAARYRADLGSITSAEAWSRSLELDGD</sequence>
<dbReference type="EMBL" id="JACCFI010000001">
    <property type="protein sequence ID" value="NYG20517.1"/>
    <property type="molecule type" value="Genomic_DNA"/>
</dbReference>
<dbReference type="RefSeq" id="WP_179550626.1">
    <property type="nucleotide sequence ID" value="NZ_JACCFI010000001.1"/>
</dbReference>
<dbReference type="Proteomes" id="UP000549066">
    <property type="component" value="Unassembled WGS sequence"/>
</dbReference>
<dbReference type="InterPro" id="IPR045699">
    <property type="entry name" value="GlfT2_C"/>
</dbReference>
<dbReference type="Pfam" id="PF13641">
    <property type="entry name" value="Glyco_tranf_2_3"/>
    <property type="match status" value="1"/>
</dbReference>
<dbReference type="InterPro" id="IPR029044">
    <property type="entry name" value="Nucleotide-diphossugar_trans"/>
</dbReference>
<dbReference type="PANTHER" id="PTHR43179">
    <property type="entry name" value="RHAMNOSYLTRANSFERASE WBBL"/>
    <property type="match status" value="1"/>
</dbReference>
<dbReference type="EC" id="2.4.1.288" evidence="7"/>
<reference evidence="7 8" key="1">
    <citation type="submission" date="2020-07" db="EMBL/GenBank/DDBJ databases">
        <title>Sequencing the genomes of 1000 actinobacteria strains.</title>
        <authorList>
            <person name="Klenk H.-P."/>
        </authorList>
    </citation>
    <scope>NUCLEOTIDE SEQUENCE [LARGE SCALE GENOMIC DNA]</scope>
    <source>
        <strain evidence="7 8">DSM 8598</strain>
    </source>
</reference>
<dbReference type="Pfam" id="PF19320">
    <property type="entry name" value="GlfT2_domain3"/>
    <property type="match status" value="1"/>
</dbReference>
<evidence type="ECO:0000313" key="7">
    <source>
        <dbReference type="EMBL" id="NYG20517.1"/>
    </source>
</evidence>
<dbReference type="InterPro" id="IPR040492">
    <property type="entry name" value="GlfT2_N"/>
</dbReference>